<reference evidence="2 3" key="1">
    <citation type="submission" date="2020-09" db="EMBL/GenBank/DDBJ databases">
        <title>Complete genome sequence of altererythrobacter flavus SS-21NJ, isolated from Dongying oil sludge in Shandong province.</title>
        <authorList>
            <person name="Sun S."/>
            <person name="Zhang Z."/>
        </authorList>
    </citation>
    <scope>NUCLEOTIDE SEQUENCE [LARGE SCALE GENOMIC DNA]</scope>
    <source>
        <strain evidence="2 3">SS-21NJ</strain>
    </source>
</reference>
<dbReference type="RefSeq" id="WP_205441024.1">
    <property type="nucleotide sequence ID" value="NZ_CP061510.1"/>
</dbReference>
<protein>
    <recommendedName>
        <fullName evidence="4">Outer membrane protein beta-barrel domain-containing protein</fullName>
    </recommendedName>
</protein>
<feature type="signal peptide" evidence="1">
    <location>
        <begin position="1"/>
        <end position="23"/>
    </location>
</feature>
<keyword evidence="3" id="KW-1185">Reference proteome</keyword>
<gene>
    <name evidence="2" type="ORF">IDJ81_10095</name>
</gene>
<dbReference type="Proteomes" id="UP000663637">
    <property type="component" value="Chromosome"/>
</dbReference>
<evidence type="ECO:0000313" key="2">
    <source>
        <dbReference type="EMBL" id="QSB43719.1"/>
    </source>
</evidence>
<dbReference type="InterPro" id="IPR011250">
    <property type="entry name" value="OMP/PagP_B-barrel"/>
</dbReference>
<accession>A0ABX7K655</accession>
<feature type="chain" id="PRO_5045344245" description="Outer membrane protein beta-barrel domain-containing protein" evidence="1">
    <location>
        <begin position="24"/>
        <end position="149"/>
    </location>
</feature>
<keyword evidence="1" id="KW-0732">Signal</keyword>
<sequence>MYNKSLVLSSVAIAIAYAAPAHAGESYAEVRGGYVWQGRFNSASVGAAVGRNWQIGANQFVGVEGSVDKATSRGGEYVWALSGRLGTKVAANGRAYVTGGFSHAEAGSATHLGVGYQRALTGSIYLKGEYRHMFNDRGDMVLTGIGFAF</sequence>
<dbReference type="SUPFAM" id="SSF56925">
    <property type="entry name" value="OMPA-like"/>
    <property type="match status" value="1"/>
</dbReference>
<proteinExistence type="predicted"/>
<organism evidence="2 3">
    <name type="scientific">Tsuneonella flava</name>
    <dbReference type="NCBI Taxonomy" id="2055955"/>
    <lineage>
        <taxon>Bacteria</taxon>
        <taxon>Pseudomonadati</taxon>
        <taxon>Pseudomonadota</taxon>
        <taxon>Alphaproteobacteria</taxon>
        <taxon>Sphingomonadales</taxon>
        <taxon>Erythrobacteraceae</taxon>
        <taxon>Tsuneonella</taxon>
    </lineage>
</organism>
<name>A0ABX7K655_9SPHN</name>
<evidence type="ECO:0000256" key="1">
    <source>
        <dbReference type="SAM" id="SignalP"/>
    </source>
</evidence>
<evidence type="ECO:0000313" key="3">
    <source>
        <dbReference type="Proteomes" id="UP000663637"/>
    </source>
</evidence>
<dbReference type="EMBL" id="CP061510">
    <property type="protein sequence ID" value="QSB43719.1"/>
    <property type="molecule type" value="Genomic_DNA"/>
</dbReference>
<evidence type="ECO:0008006" key="4">
    <source>
        <dbReference type="Google" id="ProtNLM"/>
    </source>
</evidence>